<organism evidence="2 3">
    <name type="scientific">Saccharopolyspora phatthalungensis</name>
    <dbReference type="NCBI Taxonomy" id="664693"/>
    <lineage>
        <taxon>Bacteria</taxon>
        <taxon>Bacillati</taxon>
        <taxon>Actinomycetota</taxon>
        <taxon>Actinomycetes</taxon>
        <taxon>Pseudonocardiales</taxon>
        <taxon>Pseudonocardiaceae</taxon>
        <taxon>Saccharopolyspora</taxon>
    </lineage>
</organism>
<evidence type="ECO:0000313" key="3">
    <source>
        <dbReference type="Proteomes" id="UP000584374"/>
    </source>
</evidence>
<protein>
    <submittedName>
        <fullName evidence="2">Uncharacterized protein</fullName>
    </submittedName>
</protein>
<accession>A0A840QE97</accession>
<evidence type="ECO:0000313" key="2">
    <source>
        <dbReference type="EMBL" id="MBB5158337.1"/>
    </source>
</evidence>
<gene>
    <name evidence="2" type="ORF">BJ970_005936</name>
</gene>
<keyword evidence="3" id="KW-1185">Reference proteome</keyword>
<name>A0A840QE97_9PSEU</name>
<sequence>MADERAVVGDVTGRVGGGEEVGEAGPGEVQRWEQSSQECREGVALSVLNGARLKPQLPTTSVVTPCKILVVSSVVSSGALSAWEWTSMKPGARTSPVRSRRGVSGGKVPPGARRR</sequence>
<evidence type="ECO:0000256" key="1">
    <source>
        <dbReference type="SAM" id="MobiDB-lite"/>
    </source>
</evidence>
<dbReference type="Proteomes" id="UP000584374">
    <property type="component" value="Unassembled WGS sequence"/>
</dbReference>
<feature type="region of interest" description="Disordered" evidence="1">
    <location>
        <begin position="89"/>
        <end position="115"/>
    </location>
</feature>
<dbReference type="EMBL" id="JACHIW010000002">
    <property type="protein sequence ID" value="MBB5158337.1"/>
    <property type="molecule type" value="Genomic_DNA"/>
</dbReference>
<comment type="caution">
    <text evidence="2">The sequence shown here is derived from an EMBL/GenBank/DDBJ whole genome shotgun (WGS) entry which is preliminary data.</text>
</comment>
<proteinExistence type="predicted"/>
<reference evidence="2 3" key="1">
    <citation type="submission" date="2020-08" db="EMBL/GenBank/DDBJ databases">
        <title>Sequencing the genomes of 1000 actinobacteria strains.</title>
        <authorList>
            <person name="Klenk H.-P."/>
        </authorList>
    </citation>
    <scope>NUCLEOTIDE SEQUENCE [LARGE SCALE GENOMIC DNA]</scope>
    <source>
        <strain evidence="2 3">DSM 45584</strain>
    </source>
</reference>
<dbReference type="AlphaFoldDB" id="A0A840QE97"/>
<feature type="region of interest" description="Disordered" evidence="1">
    <location>
        <begin position="1"/>
        <end position="30"/>
    </location>
</feature>